<dbReference type="PRINTS" id="PR00019">
    <property type="entry name" value="LEURICHRPT"/>
</dbReference>
<keyword evidence="7" id="KW-0472">Membrane</keyword>
<evidence type="ECO:0000313" key="10">
    <source>
        <dbReference type="EMBL" id="KAL1221332.1"/>
    </source>
</evidence>
<keyword evidence="8" id="KW-0675">Receptor</keyword>
<gene>
    <name evidence="10" type="ORF">V5N11_002173</name>
</gene>
<dbReference type="GO" id="GO:0016020">
    <property type="term" value="C:membrane"/>
    <property type="evidence" value="ECO:0007669"/>
    <property type="project" value="UniProtKB-SubCell"/>
</dbReference>
<proteinExistence type="predicted"/>
<keyword evidence="9" id="KW-0325">Glycoprotein</keyword>
<dbReference type="InterPro" id="IPR032675">
    <property type="entry name" value="LRR_dom_sf"/>
</dbReference>
<evidence type="ECO:0000256" key="5">
    <source>
        <dbReference type="ARBA" id="ARBA00022737"/>
    </source>
</evidence>
<evidence type="ECO:0000256" key="4">
    <source>
        <dbReference type="ARBA" id="ARBA00022729"/>
    </source>
</evidence>
<reference evidence="10 11" key="1">
    <citation type="submission" date="2024-04" db="EMBL/GenBank/DDBJ databases">
        <title>Genome assembly C_amara_ONT_v2.</title>
        <authorList>
            <person name="Yant L."/>
            <person name="Moore C."/>
            <person name="Slenker M."/>
        </authorList>
    </citation>
    <scope>NUCLEOTIDE SEQUENCE [LARGE SCALE GENOMIC DNA]</scope>
    <source>
        <tissue evidence="10">Leaf</tissue>
    </source>
</reference>
<keyword evidence="11" id="KW-1185">Reference proteome</keyword>
<evidence type="ECO:0000256" key="6">
    <source>
        <dbReference type="ARBA" id="ARBA00022989"/>
    </source>
</evidence>
<keyword evidence="6" id="KW-1133">Transmembrane helix</keyword>
<sequence>MLDLHNNSFIGPIPISISHLVNLSYLDLSNNDLEGTVPSCLWSLTVMKLSHNSFSSFRKPSKVLDQAEMRVLGLDSNSFHGPFPHWICKLSSLQLLDLSNNSFSGSIPSCLRNVTNFLQVLIMGKNNFSGTLPDVFVNAVYLNTLEVSRNRLEGKLPKSLINCSAMEFLNVESNNFKDKFPYWLGFIVKCPHPPIKPITWAIISPPCLDWVSKFKSH</sequence>
<comment type="caution">
    <text evidence="10">The sequence shown here is derived from an EMBL/GenBank/DDBJ whole genome shotgun (WGS) entry which is preliminary data.</text>
</comment>
<dbReference type="FunFam" id="3.80.10.10:FF:000413">
    <property type="entry name" value="Inactive leucine-rich repeat receptor-like protein kinase"/>
    <property type="match status" value="1"/>
</dbReference>
<evidence type="ECO:0000256" key="3">
    <source>
        <dbReference type="ARBA" id="ARBA00022692"/>
    </source>
</evidence>
<dbReference type="Proteomes" id="UP001558713">
    <property type="component" value="Unassembled WGS sequence"/>
</dbReference>
<organism evidence="10 11">
    <name type="scientific">Cardamine amara subsp. amara</name>
    <dbReference type="NCBI Taxonomy" id="228776"/>
    <lineage>
        <taxon>Eukaryota</taxon>
        <taxon>Viridiplantae</taxon>
        <taxon>Streptophyta</taxon>
        <taxon>Embryophyta</taxon>
        <taxon>Tracheophyta</taxon>
        <taxon>Spermatophyta</taxon>
        <taxon>Magnoliopsida</taxon>
        <taxon>eudicotyledons</taxon>
        <taxon>Gunneridae</taxon>
        <taxon>Pentapetalae</taxon>
        <taxon>rosids</taxon>
        <taxon>malvids</taxon>
        <taxon>Brassicales</taxon>
        <taxon>Brassicaceae</taxon>
        <taxon>Cardamineae</taxon>
        <taxon>Cardamine</taxon>
    </lineage>
</organism>
<keyword evidence="4" id="KW-0732">Signal</keyword>
<evidence type="ECO:0000313" key="11">
    <source>
        <dbReference type="Proteomes" id="UP001558713"/>
    </source>
</evidence>
<dbReference type="SUPFAM" id="SSF52058">
    <property type="entry name" value="L domain-like"/>
    <property type="match status" value="1"/>
</dbReference>
<dbReference type="InterPro" id="IPR001611">
    <property type="entry name" value="Leu-rich_rpt"/>
</dbReference>
<evidence type="ECO:0000256" key="7">
    <source>
        <dbReference type="ARBA" id="ARBA00023136"/>
    </source>
</evidence>
<keyword evidence="2" id="KW-0433">Leucine-rich repeat</keyword>
<evidence type="ECO:0000256" key="2">
    <source>
        <dbReference type="ARBA" id="ARBA00022614"/>
    </source>
</evidence>
<dbReference type="PANTHER" id="PTHR48061:SF46">
    <property type="entry name" value="LEUCINE-RICH REPEAT-CONTAINING N-TERMINAL PLANT-TYPE DOMAIN-CONTAINING PROTEIN"/>
    <property type="match status" value="1"/>
</dbReference>
<protein>
    <submittedName>
        <fullName evidence="10">Receptor-like protein 30</fullName>
    </submittedName>
</protein>
<dbReference type="PANTHER" id="PTHR48061">
    <property type="entry name" value="LEUCINE-RICH REPEAT RECEPTOR PROTEIN KINASE EMS1-LIKE-RELATED"/>
    <property type="match status" value="1"/>
</dbReference>
<evidence type="ECO:0000256" key="1">
    <source>
        <dbReference type="ARBA" id="ARBA00004479"/>
    </source>
</evidence>
<dbReference type="Gene3D" id="3.80.10.10">
    <property type="entry name" value="Ribonuclease Inhibitor"/>
    <property type="match status" value="1"/>
</dbReference>
<evidence type="ECO:0000256" key="9">
    <source>
        <dbReference type="ARBA" id="ARBA00023180"/>
    </source>
</evidence>
<comment type="subcellular location">
    <subcellularLocation>
        <location evidence="1">Membrane</location>
        <topology evidence="1">Single-pass type I membrane protein</topology>
    </subcellularLocation>
</comment>
<keyword evidence="5" id="KW-0677">Repeat</keyword>
<dbReference type="InterPro" id="IPR046956">
    <property type="entry name" value="RLP23-like"/>
</dbReference>
<accession>A0ABD1BVV2</accession>
<dbReference type="Pfam" id="PF00560">
    <property type="entry name" value="LRR_1"/>
    <property type="match status" value="5"/>
</dbReference>
<keyword evidence="3" id="KW-0812">Transmembrane</keyword>
<evidence type="ECO:0000256" key="8">
    <source>
        <dbReference type="ARBA" id="ARBA00023170"/>
    </source>
</evidence>
<dbReference type="EMBL" id="JBANAX010000130">
    <property type="protein sequence ID" value="KAL1221332.1"/>
    <property type="molecule type" value="Genomic_DNA"/>
</dbReference>
<name>A0ABD1BVV2_CARAN</name>
<dbReference type="AlphaFoldDB" id="A0ABD1BVV2"/>